<evidence type="ECO:0000256" key="1">
    <source>
        <dbReference type="ARBA" id="ARBA00004651"/>
    </source>
</evidence>
<evidence type="ECO:0000256" key="5">
    <source>
        <dbReference type="ARBA" id="ARBA00022989"/>
    </source>
</evidence>
<evidence type="ECO:0000256" key="7">
    <source>
        <dbReference type="SAM" id="Phobius"/>
    </source>
</evidence>
<dbReference type="EMBL" id="CP041636">
    <property type="protein sequence ID" value="QDO99131.1"/>
    <property type="molecule type" value="Genomic_DNA"/>
</dbReference>
<organism evidence="9 10">
    <name type="scientific">Ferrovibrio terrae</name>
    <dbReference type="NCBI Taxonomy" id="2594003"/>
    <lineage>
        <taxon>Bacteria</taxon>
        <taxon>Pseudomonadati</taxon>
        <taxon>Pseudomonadota</taxon>
        <taxon>Alphaproteobacteria</taxon>
        <taxon>Rhodospirillales</taxon>
        <taxon>Rhodospirillaceae</taxon>
        <taxon>Ferrovibrio</taxon>
    </lineage>
</organism>
<dbReference type="GO" id="GO:0005886">
    <property type="term" value="C:plasma membrane"/>
    <property type="evidence" value="ECO:0007669"/>
    <property type="project" value="UniProtKB-SubCell"/>
</dbReference>
<keyword evidence="10" id="KW-1185">Reference proteome</keyword>
<evidence type="ECO:0000256" key="6">
    <source>
        <dbReference type="ARBA" id="ARBA00023136"/>
    </source>
</evidence>
<feature type="transmembrane region" description="Helical" evidence="7">
    <location>
        <begin position="62"/>
        <end position="79"/>
    </location>
</feature>
<keyword evidence="5 7" id="KW-1133">Transmembrane helix</keyword>
<dbReference type="KEGG" id="fer:FNB15_18455"/>
<dbReference type="RefSeq" id="WP_144258127.1">
    <property type="nucleotide sequence ID" value="NZ_CP041636.1"/>
</dbReference>
<reference evidence="9 10" key="1">
    <citation type="submission" date="2019-07" db="EMBL/GenBank/DDBJ databases">
        <title>Genome sequencing for Ferrovibrio sp. K5.</title>
        <authorList>
            <person name="Park S.-J."/>
        </authorList>
    </citation>
    <scope>NUCLEOTIDE SEQUENCE [LARGE SCALE GENOMIC DNA]</scope>
    <source>
        <strain evidence="9 10">K5</strain>
    </source>
</reference>
<dbReference type="AlphaFoldDB" id="A0A516H602"/>
<evidence type="ECO:0000256" key="2">
    <source>
        <dbReference type="ARBA" id="ARBA00008193"/>
    </source>
</evidence>
<keyword evidence="6 7" id="KW-0472">Membrane</keyword>
<proteinExistence type="inferred from homology"/>
<evidence type="ECO:0000256" key="3">
    <source>
        <dbReference type="ARBA" id="ARBA00022475"/>
    </source>
</evidence>
<dbReference type="Proteomes" id="UP000317496">
    <property type="component" value="Chromosome"/>
</dbReference>
<evidence type="ECO:0000259" key="8">
    <source>
        <dbReference type="Pfam" id="PF03458"/>
    </source>
</evidence>
<feature type="domain" description="Glycine transporter" evidence="8">
    <location>
        <begin position="5"/>
        <end position="78"/>
    </location>
</feature>
<feature type="transmembrane region" description="Helical" evidence="7">
    <location>
        <begin position="30"/>
        <end position="50"/>
    </location>
</feature>
<dbReference type="PANTHER" id="PTHR30506">
    <property type="entry name" value="INNER MEMBRANE PROTEIN"/>
    <property type="match status" value="1"/>
</dbReference>
<feature type="transmembrane region" description="Helical" evidence="7">
    <location>
        <begin position="148"/>
        <end position="166"/>
    </location>
</feature>
<feature type="transmembrane region" description="Helical" evidence="7">
    <location>
        <begin position="116"/>
        <end position="136"/>
    </location>
</feature>
<protein>
    <submittedName>
        <fullName evidence="9">Trimeric intracellular cation channel family protein</fullName>
    </submittedName>
</protein>
<gene>
    <name evidence="9" type="ORF">FNB15_18455</name>
</gene>
<comment type="subcellular location">
    <subcellularLocation>
        <location evidence="1">Cell membrane</location>
        <topology evidence="1">Multi-pass membrane protein</topology>
    </subcellularLocation>
</comment>
<dbReference type="PANTHER" id="PTHR30506:SF3">
    <property type="entry name" value="UPF0126 INNER MEMBRANE PROTEIN YADS-RELATED"/>
    <property type="match status" value="1"/>
</dbReference>
<dbReference type="OrthoDB" id="9791874at2"/>
<evidence type="ECO:0000256" key="4">
    <source>
        <dbReference type="ARBA" id="ARBA00022692"/>
    </source>
</evidence>
<keyword evidence="3" id="KW-1003">Cell membrane</keyword>
<evidence type="ECO:0000313" key="9">
    <source>
        <dbReference type="EMBL" id="QDO99131.1"/>
    </source>
</evidence>
<comment type="similarity">
    <text evidence="2">Belongs to the UPF0126 family.</text>
</comment>
<keyword evidence="4 7" id="KW-0812">Transmembrane</keyword>
<feature type="domain" description="Glycine transporter" evidence="8">
    <location>
        <begin position="91"/>
        <end position="162"/>
    </location>
</feature>
<sequence length="210" mass="21815">MFLTLFDFAGTFVFALSGATAGVRRRLDLFGVLVLSFAAAAAGGILRDVLIGALPPVAIRDWAYPVIAGVAALIVFFRYPLIERLKHPVQLFDAAGLALFAVLGTQKALMFGMNPLAAAMLGVLSGIGGGMVRDIMLAGIPTVLRAEVYAVAALAGAAIVVAGELLAVPPHISMIAGGLLCFVLRVLAIRHNWQIAIAAPPSETDDGPRA</sequence>
<evidence type="ECO:0000313" key="10">
    <source>
        <dbReference type="Proteomes" id="UP000317496"/>
    </source>
</evidence>
<feature type="transmembrane region" description="Helical" evidence="7">
    <location>
        <begin position="6"/>
        <end position="23"/>
    </location>
</feature>
<feature type="transmembrane region" description="Helical" evidence="7">
    <location>
        <begin position="172"/>
        <end position="188"/>
    </location>
</feature>
<dbReference type="InterPro" id="IPR005115">
    <property type="entry name" value="Gly_transporter"/>
</dbReference>
<accession>A0A516H602</accession>
<name>A0A516H602_9PROT</name>
<dbReference type="Pfam" id="PF03458">
    <property type="entry name" value="Gly_transporter"/>
    <property type="match status" value="2"/>
</dbReference>